<dbReference type="InterPro" id="IPR004812">
    <property type="entry name" value="Efflux_drug-R_Bcr/CmlA"/>
</dbReference>
<protein>
    <recommendedName>
        <fullName evidence="10">Bcr/CflA family efflux transporter</fullName>
    </recommendedName>
</protein>
<dbReference type="GO" id="GO:0042910">
    <property type="term" value="F:xenobiotic transmembrane transporter activity"/>
    <property type="evidence" value="ECO:0007669"/>
    <property type="project" value="InterPro"/>
</dbReference>
<evidence type="ECO:0000256" key="2">
    <source>
        <dbReference type="ARBA" id="ARBA00004651"/>
    </source>
</evidence>
<dbReference type="EMBL" id="CP049811">
    <property type="protein sequence ID" value="QIK39909.1"/>
    <property type="molecule type" value="Genomic_DNA"/>
</dbReference>
<evidence type="ECO:0000256" key="8">
    <source>
        <dbReference type="ARBA" id="ARBA00022989"/>
    </source>
</evidence>
<dbReference type="RefSeq" id="WP_166188719.1">
    <property type="nucleotide sequence ID" value="NZ_CP049811.1"/>
</dbReference>
<name>A0A6G7VIN6_9RHOB</name>
<keyword evidence="5 10" id="KW-0813">Transport</keyword>
<evidence type="ECO:0000256" key="1">
    <source>
        <dbReference type="ARBA" id="ARBA00003279"/>
    </source>
</evidence>
<evidence type="ECO:0000256" key="7">
    <source>
        <dbReference type="ARBA" id="ARBA00022692"/>
    </source>
</evidence>
<feature type="transmembrane region" description="Helical" evidence="10">
    <location>
        <begin position="288"/>
        <end position="310"/>
    </location>
</feature>
<feature type="transmembrane region" description="Helical" evidence="10">
    <location>
        <begin position="354"/>
        <end position="374"/>
    </location>
</feature>
<dbReference type="PANTHER" id="PTHR43124">
    <property type="entry name" value="PURINE EFFLUX PUMP PBUE"/>
    <property type="match status" value="1"/>
</dbReference>
<dbReference type="Gene3D" id="1.20.1720.10">
    <property type="entry name" value="Multidrug resistance protein D"/>
    <property type="match status" value="1"/>
</dbReference>
<dbReference type="SUPFAM" id="SSF103473">
    <property type="entry name" value="MFS general substrate transporter"/>
    <property type="match status" value="1"/>
</dbReference>
<feature type="transmembrane region" description="Helical" evidence="10">
    <location>
        <begin position="380"/>
        <end position="402"/>
    </location>
</feature>
<keyword evidence="7 10" id="KW-0812">Transmembrane</keyword>
<evidence type="ECO:0000256" key="10">
    <source>
        <dbReference type="RuleBase" id="RU365088"/>
    </source>
</evidence>
<keyword evidence="13" id="KW-1185">Reference proteome</keyword>
<feature type="transmembrane region" description="Helical" evidence="10">
    <location>
        <begin position="56"/>
        <end position="77"/>
    </location>
</feature>
<dbReference type="InterPro" id="IPR036259">
    <property type="entry name" value="MFS_trans_sf"/>
</dbReference>
<dbReference type="PROSITE" id="PS50850">
    <property type="entry name" value="MFS"/>
    <property type="match status" value="1"/>
</dbReference>
<dbReference type="PANTHER" id="PTHR43124:SF3">
    <property type="entry name" value="CHLORAMPHENICOL EFFLUX PUMP RV0191"/>
    <property type="match status" value="1"/>
</dbReference>
<comment type="subcellular location">
    <subcellularLocation>
        <location evidence="10">Cell inner membrane</location>
        <topology evidence="10">Multi-pass membrane protein</topology>
    </subcellularLocation>
    <subcellularLocation>
        <location evidence="2">Cell membrane</location>
        <topology evidence="2">Multi-pass membrane protein</topology>
    </subcellularLocation>
</comment>
<evidence type="ECO:0000256" key="3">
    <source>
        <dbReference type="ARBA" id="ARBA00006236"/>
    </source>
</evidence>
<dbReference type="AlphaFoldDB" id="A0A6G7VIN6"/>
<feature type="transmembrane region" description="Helical" evidence="10">
    <location>
        <begin position="114"/>
        <end position="134"/>
    </location>
</feature>
<evidence type="ECO:0000313" key="13">
    <source>
        <dbReference type="Proteomes" id="UP000500791"/>
    </source>
</evidence>
<dbReference type="NCBIfam" id="TIGR00710">
    <property type="entry name" value="efflux_Bcr_CflA"/>
    <property type="match status" value="1"/>
</dbReference>
<dbReference type="InterPro" id="IPR001958">
    <property type="entry name" value="Tet-R_TetA/multi-R_MdtG-like"/>
</dbReference>
<feature type="transmembrane region" description="Helical" evidence="10">
    <location>
        <begin position="24"/>
        <end position="44"/>
    </location>
</feature>
<comment type="similarity">
    <text evidence="3 10">Belongs to the major facilitator superfamily. Bcr/CmlA family.</text>
</comment>
<gene>
    <name evidence="12" type="ORF">G8E03_03495</name>
</gene>
<accession>A0A6G7VIN6</accession>
<keyword evidence="9 10" id="KW-0472">Membrane</keyword>
<feature type="transmembrane region" description="Helical" evidence="10">
    <location>
        <begin position="223"/>
        <end position="247"/>
    </location>
</feature>
<keyword evidence="6" id="KW-1003">Cell membrane</keyword>
<reference evidence="12 13" key="1">
    <citation type="submission" date="2020-03" db="EMBL/GenBank/DDBJ databases">
        <title>Complete genome sequence of Monaibacterium sp. ALG8 with diverse plasmids.</title>
        <authorList>
            <person name="Sun C."/>
        </authorList>
    </citation>
    <scope>NUCLEOTIDE SEQUENCE [LARGE SCALE GENOMIC DNA]</scope>
    <source>
        <strain evidence="12 13">ALG8</strain>
    </source>
</reference>
<sequence>MADTSTPSYTPRSRWLDRTTPPHIITLVLIAGIGALNMNIFLPSLPTMATWFTADYATVSLAISAYMGATALLQIFIGPLSDRYGRRPVMLVSTGVFVLATVGCLLAQSIETFLAFRFLQAVIVTGMVLSRAVVRDMVGPDRAASMIGYVTMGTAVVPMVGPTLGGQLDLYFGWHGSVAFLIMAGVAMYALVWADMGETNHTPSASFGAQFRAYPELLTSRRFWGYALVAAFASGTFFTLLGGGPFVATVILGLNAAEFGLYFALIAVGYMGGNFLSGRFAARVGLDWMMVIGGCTAAAGTIIAIVLFGAGFLHPIVLFGPMVLVGMGNGLTLPSANAGMVSVRPHLSGSASGLGGALMIGGGAALAAIAGALLSVESGVWPLLLIMLATALLSVLCAIYVIRRSRKVALLPAE</sequence>
<feature type="transmembrane region" description="Helical" evidence="10">
    <location>
        <begin position="316"/>
        <end position="333"/>
    </location>
</feature>
<dbReference type="InterPro" id="IPR005829">
    <property type="entry name" value="Sugar_transporter_CS"/>
</dbReference>
<keyword evidence="8 10" id="KW-1133">Transmembrane helix</keyword>
<dbReference type="Pfam" id="PF07690">
    <property type="entry name" value="MFS_1"/>
    <property type="match status" value="1"/>
</dbReference>
<dbReference type="Proteomes" id="UP000500791">
    <property type="component" value="Chromosome"/>
</dbReference>
<feature type="domain" description="Major facilitator superfamily (MFS) profile" evidence="11">
    <location>
        <begin position="23"/>
        <end position="406"/>
    </location>
</feature>
<feature type="transmembrane region" description="Helical" evidence="10">
    <location>
        <begin position="146"/>
        <end position="165"/>
    </location>
</feature>
<evidence type="ECO:0000313" key="12">
    <source>
        <dbReference type="EMBL" id="QIK39909.1"/>
    </source>
</evidence>
<evidence type="ECO:0000256" key="4">
    <source>
        <dbReference type="ARBA" id="ARBA00007520"/>
    </source>
</evidence>
<feature type="transmembrane region" description="Helical" evidence="10">
    <location>
        <begin position="89"/>
        <end position="108"/>
    </location>
</feature>
<dbReference type="GO" id="GO:0005886">
    <property type="term" value="C:plasma membrane"/>
    <property type="evidence" value="ECO:0007669"/>
    <property type="project" value="UniProtKB-SubCell"/>
</dbReference>
<dbReference type="GO" id="GO:1990961">
    <property type="term" value="P:xenobiotic detoxification by transmembrane export across the plasma membrane"/>
    <property type="evidence" value="ECO:0007669"/>
    <property type="project" value="InterPro"/>
</dbReference>
<evidence type="ECO:0000256" key="6">
    <source>
        <dbReference type="ARBA" id="ARBA00022475"/>
    </source>
</evidence>
<evidence type="ECO:0000256" key="9">
    <source>
        <dbReference type="ARBA" id="ARBA00023136"/>
    </source>
</evidence>
<feature type="transmembrane region" description="Helical" evidence="10">
    <location>
        <begin position="171"/>
        <end position="194"/>
    </location>
</feature>
<evidence type="ECO:0000256" key="5">
    <source>
        <dbReference type="ARBA" id="ARBA00022448"/>
    </source>
</evidence>
<evidence type="ECO:0000259" key="11">
    <source>
        <dbReference type="PROSITE" id="PS50850"/>
    </source>
</evidence>
<feature type="transmembrane region" description="Helical" evidence="10">
    <location>
        <begin position="259"/>
        <end position="276"/>
    </location>
</feature>
<organism evidence="12 13">
    <name type="scientific">Pontivivens nitratireducens</name>
    <dbReference type="NCBI Taxonomy" id="2758038"/>
    <lineage>
        <taxon>Bacteria</taxon>
        <taxon>Pseudomonadati</taxon>
        <taxon>Pseudomonadota</taxon>
        <taxon>Alphaproteobacteria</taxon>
        <taxon>Rhodobacterales</taxon>
        <taxon>Paracoccaceae</taxon>
        <taxon>Pontivivens</taxon>
    </lineage>
</organism>
<dbReference type="PRINTS" id="PR01035">
    <property type="entry name" value="TCRTETA"/>
</dbReference>
<dbReference type="KEGG" id="mon:G8E03_03495"/>
<dbReference type="InterPro" id="IPR020846">
    <property type="entry name" value="MFS_dom"/>
</dbReference>
<comment type="similarity">
    <text evidence="4">Belongs to the major facilitator superfamily. TCR/Tet family.</text>
</comment>
<dbReference type="InterPro" id="IPR011701">
    <property type="entry name" value="MFS"/>
</dbReference>
<keyword evidence="10" id="KW-0997">Cell inner membrane</keyword>
<dbReference type="PROSITE" id="PS00216">
    <property type="entry name" value="SUGAR_TRANSPORT_1"/>
    <property type="match status" value="1"/>
</dbReference>
<comment type="function">
    <text evidence="1">Resistance to tetracycline by an active tetracycline efflux. This is an energy-dependent process that decreases the accumulation of the antibiotic in whole cells. This protein functions as a metal-tetracycline/H(+) antiporter.</text>
</comment>
<dbReference type="InterPro" id="IPR050189">
    <property type="entry name" value="MFS_Efflux_Transporters"/>
</dbReference>
<dbReference type="CDD" id="cd17320">
    <property type="entry name" value="MFS_MdfA_MDR_like"/>
    <property type="match status" value="1"/>
</dbReference>
<proteinExistence type="inferred from homology"/>